<feature type="domain" description="Clr5" evidence="1">
    <location>
        <begin position="14"/>
        <end position="52"/>
    </location>
</feature>
<evidence type="ECO:0000313" key="3">
    <source>
        <dbReference type="Proteomes" id="UP001408356"/>
    </source>
</evidence>
<dbReference type="EMBL" id="JARVKF010000408">
    <property type="protein sequence ID" value="KAK9416196.1"/>
    <property type="molecule type" value="Genomic_DNA"/>
</dbReference>
<reference evidence="2 3" key="1">
    <citation type="journal article" date="2024" name="J. Plant Pathol.">
        <title>Sequence and assembly of the genome of Seiridium unicorne, isolate CBS 538.82, causal agent of cypress canker disease.</title>
        <authorList>
            <person name="Scali E."/>
            <person name="Rocca G.D."/>
            <person name="Danti R."/>
            <person name="Garbelotto M."/>
            <person name="Barberini S."/>
            <person name="Baroncelli R."/>
            <person name="Emiliani G."/>
        </authorList>
    </citation>
    <scope>NUCLEOTIDE SEQUENCE [LARGE SCALE GENOMIC DNA]</scope>
    <source>
        <strain evidence="2 3">BM-138-508</strain>
    </source>
</reference>
<keyword evidence="3" id="KW-1185">Reference proteome</keyword>
<dbReference type="Proteomes" id="UP001408356">
    <property type="component" value="Unassembled WGS sequence"/>
</dbReference>
<dbReference type="InterPro" id="IPR025676">
    <property type="entry name" value="Clr5_dom"/>
</dbReference>
<name>A0ABR2UP38_9PEZI</name>
<organism evidence="2 3">
    <name type="scientific">Seiridium unicorne</name>
    <dbReference type="NCBI Taxonomy" id="138068"/>
    <lineage>
        <taxon>Eukaryota</taxon>
        <taxon>Fungi</taxon>
        <taxon>Dikarya</taxon>
        <taxon>Ascomycota</taxon>
        <taxon>Pezizomycotina</taxon>
        <taxon>Sordariomycetes</taxon>
        <taxon>Xylariomycetidae</taxon>
        <taxon>Amphisphaeriales</taxon>
        <taxon>Sporocadaceae</taxon>
        <taxon>Seiridium</taxon>
    </lineage>
</organism>
<accession>A0ABR2UP38</accession>
<proteinExistence type="predicted"/>
<gene>
    <name evidence="2" type="ORF">SUNI508_09776</name>
</gene>
<protein>
    <submittedName>
        <fullName evidence="2">Clr5 domain-containing protein</fullName>
    </submittedName>
</protein>
<dbReference type="Pfam" id="PF14420">
    <property type="entry name" value="Clr5"/>
    <property type="match status" value="1"/>
</dbReference>
<evidence type="ECO:0000313" key="2">
    <source>
        <dbReference type="EMBL" id="KAK9416196.1"/>
    </source>
</evidence>
<comment type="caution">
    <text evidence="2">The sequence shown here is derived from an EMBL/GenBank/DDBJ whole genome shotgun (WGS) entry which is preliminary data.</text>
</comment>
<sequence>MADPFSSQEGWARPSEWEDYKNTIFSLYCENDKPLKEVVDIMRNEHNFHGSKNLTAKESQELQHQLTMGRQTVLPTRHGYELGSKRLKSYIDKTNKSLRAPGKPTRGYTKVLEAPVPRVVKAPDSLYIPEDVLHTVVPITAGVFETWWCGIDSNEHQNKTRAWGNEMQLAAYKIGQGRDLAANFQILNKCCDQYRSLLRGQGGSGGDSARLLTWVTYVAVLLLSKSGVYIAMSFVRYIAELCGIELGREHLLTKLWNNVSRMDVSLPQEPIVHLIETQLAAMWEKIVNEEVVVTHSTVATTILLIHELSTKDCDERSCCHLEKLEDGTQRMGRTFPKGYRLSGVHLSQARLVVTTMLGGRLKHGWTGYMVRMAEKWYRKDECPDISVLGAYDRSIITDYHQMRAEMDEAVGRYDSAEACFRAALDVAAQLKASDMNLLLWVCSSFEDFYRRRGNTDAAESMRKRYLVELQACVTGVPQVL</sequence>
<evidence type="ECO:0000259" key="1">
    <source>
        <dbReference type="Pfam" id="PF14420"/>
    </source>
</evidence>